<organism evidence="3 4">
    <name type="scientific">Nocardiopsis coralli</name>
    <dbReference type="NCBI Taxonomy" id="2772213"/>
    <lineage>
        <taxon>Bacteria</taxon>
        <taxon>Bacillati</taxon>
        <taxon>Actinomycetota</taxon>
        <taxon>Actinomycetes</taxon>
        <taxon>Streptosporangiales</taxon>
        <taxon>Nocardiopsidaceae</taxon>
        <taxon>Nocardiopsis</taxon>
    </lineage>
</organism>
<evidence type="ECO:0000313" key="3">
    <source>
        <dbReference type="EMBL" id="MBE2999294.1"/>
    </source>
</evidence>
<protein>
    <submittedName>
        <fullName evidence="3">Glycosyl transferase</fullName>
    </submittedName>
</protein>
<dbReference type="InterPro" id="IPR002213">
    <property type="entry name" value="UDP_glucos_trans"/>
</dbReference>
<evidence type="ECO:0000256" key="2">
    <source>
        <dbReference type="ARBA" id="ARBA00022679"/>
    </source>
</evidence>
<comment type="similarity">
    <text evidence="1">Belongs to the UDP-glycosyltransferase family.</text>
</comment>
<gene>
    <name evidence="3" type="ORF">IDM40_11335</name>
</gene>
<dbReference type="EMBL" id="JADBGI010000008">
    <property type="protein sequence ID" value="MBE2999294.1"/>
    <property type="molecule type" value="Genomic_DNA"/>
</dbReference>
<dbReference type="InterPro" id="IPR006326">
    <property type="entry name" value="UDPGT_MGT-like"/>
</dbReference>
<dbReference type="CDD" id="cd03784">
    <property type="entry name" value="GT1_Gtf-like"/>
    <property type="match status" value="1"/>
</dbReference>
<dbReference type="Gene3D" id="3.40.50.2000">
    <property type="entry name" value="Glycogen Phosphorylase B"/>
    <property type="match status" value="2"/>
</dbReference>
<dbReference type="InterPro" id="IPR050426">
    <property type="entry name" value="Glycosyltransferase_28"/>
</dbReference>
<dbReference type="RefSeq" id="WP_193121918.1">
    <property type="nucleotide sequence ID" value="NZ_JADBGI010000008.1"/>
</dbReference>
<dbReference type="NCBIfam" id="TIGR01426">
    <property type="entry name" value="MGT"/>
    <property type="match status" value="1"/>
</dbReference>
<reference evidence="3 4" key="1">
    <citation type="submission" date="2020-09" db="EMBL/GenBank/DDBJ databases">
        <title>Diversity and distribution of actinomycetes associated with coral in the coast of Hainan.</title>
        <authorList>
            <person name="Li F."/>
        </authorList>
    </citation>
    <scope>NUCLEOTIDE SEQUENCE [LARGE SCALE GENOMIC DNA]</scope>
    <source>
        <strain evidence="3 4">HNM0947</strain>
    </source>
</reference>
<dbReference type="PANTHER" id="PTHR48050:SF13">
    <property type="entry name" value="STEROL 3-BETA-GLUCOSYLTRANSFERASE UGT80A2"/>
    <property type="match status" value="1"/>
</dbReference>
<accession>A0ABR9P619</accession>
<dbReference type="Pfam" id="PF00201">
    <property type="entry name" value="UDPGT"/>
    <property type="match status" value="1"/>
</dbReference>
<keyword evidence="2 3" id="KW-0808">Transferase</keyword>
<keyword evidence="4" id="KW-1185">Reference proteome</keyword>
<dbReference type="SUPFAM" id="SSF53756">
    <property type="entry name" value="UDP-Glycosyltransferase/glycogen phosphorylase"/>
    <property type="match status" value="1"/>
</dbReference>
<dbReference type="Proteomes" id="UP000806528">
    <property type="component" value="Unassembled WGS sequence"/>
</dbReference>
<name>A0ABR9P619_9ACTN</name>
<evidence type="ECO:0000256" key="1">
    <source>
        <dbReference type="ARBA" id="ARBA00009995"/>
    </source>
</evidence>
<comment type="caution">
    <text evidence="3">The sequence shown here is derived from an EMBL/GenBank/DDBJ whole genome shotgun (WGS) entry which is preliminary data.</text>
</comment>
<proteinExistence type="inferred from homology"/>
<dbReference type="GO" id="GO:0016740">
    <property type="term" value="F:transferase activity"/>
    <property type="evidence" value="ECO:0007669"/>
    <property type="project" value="UniProtKB-KW"/>
</dbReference>
<dbReference type="PANTHER" id="PTHR48050">
    <property type="entry name" value="STEROL 3-BETA-GLUCOSYLTRANSFERASE"/>
    <property type="match status" value="1"/>
</dbReference>
<evidence type="ECO:0000313" key="4">
    <source>
        <dbReference type="Proteomes" id="UP000806528"/>
    </source>
</evidence>
<sequence length="388" mass="41554">MADLLFLGPLGAGHVNPTLGIAAELVARGHRVRYAAPRPFADRIAATGAEYVPVTSTWEGSDEGVPQMHGRELVRAMGLLLEETRAAVDQLDGLAPPDLVVHDGTLVWWGRILAHRWGVPSVETWPNFVGNRHWSMKSYVRLNPLSPALWRVLLRTGRYVRAQGMTDVGAFFQGTDAAERLVTLPRAFQPAGETFTGHRFVGPVLSGRAFEDTWEPPEGAGPVVLVSLGTAYNDRPDLYRAVLDSAAGRPWHVVMAVGEAVPATLGEVPPNVEVHAQVPQLAVLRHAHVFVTHAGMGGTMEGLAHGVPLVALPQMAEQRANADRIAELGLGRHLDTEGLTADALWTAVEETAADPHVRERVAWMRGEIDAAGGAPAAADAVEGVLGRG</sequence>